<reference evidence="2" key="1">
    <citation type="journal article" date="2019" name="Int. J. Syst. Evol. Microbiol.">
        <title>The Global Catalogue of Microorganisms (GCM) 10K type strain sequencing project: providing services to taxonomists for standard genome sequencing and annotation.</title>
        <authorList>
            <consortium name="The Broad Institute Genomics Platform"/>
            <consortium name="The Broad Institute Genome Sequencing Center for Infectious Disease"/>
            <person name="Wu L."/>
            <person name="Ma J."/>
        </authorList>
    </citation>
    <scope>NUCLEOTIDE SEQUENCE [LARGE SCALE GENOMIC DNA]</scope>
    <source>
        <strain evidence="2">KCTC 52237</strain>
    </source>
</reference>
<organism evidence="1 2">
    <name type="scientific">Cellvibrio fontiphilus</name>
    <dbReference type="NCBI Taxonomy" id="1815559"/>
    <lineage>
        <taxon>Bacteria</taxon>
        <taxon>Pseudomonadati</taxon>
        <taxon>Pseudomonadota</taxon>
        <taxon>Gammaproteobacteria</taxon>
        <taxon>Cellvibrionales</taxon>
        <taxon>Cellvibrionaceae</taxon>
        <taxon>Cellvibrio</taxon>
    </lineage>
</organism>
<proteinExistence type="predicted"/>
<comment type="caution">
    <text evidence="1">The sequence shown here is derived from an EMBL/GenBank/DDBJ whole genome shotgun (WGS) entry which is preliminary data.</text>
</comment>
<evidence type="ECO:0000313" key="2">
    <source>
        <dbReference type="Proteomes" id="UP001595555"/>
    </source>
</evidence>
<sequence length="70" mass="7348">MKIGCAFLLLLRESMPEKIASQLMRHPDSSPQLEAGFLSALDSHARAAPRGVLAIGFPAGAAGGNIFIDI</sequence>
<dbReference type="RefSeq" id="WP_378116466.1">
    <property type="nucleotide sequence ID" value="NZ_JBHRTF010000002.1"/>
</dbReference>
<keyword evidence="2" id="KW-1185">Reference proteome</keyword>
<accession>A0ABV7FEZ0</accession>
<protein>
    <submittedName>
        <fullName evidence="1">Uncharacterized protein</fullName>
    </submittedName>
</protein>
<dbReference type="EMBL" id="JBHRTF010000002">
    <property type="protein sequence ID" value="MFC3114799.1"/>
    <property type="molecule type" value="Genomic_DNA"/>
</dbReference>
<gene>
    <name evidence="1" type="ORF">ACFODX_04455</name>
</gene>
<evidence type="ECO:0000313" key="1">
    <source>
        <dbReference type="EMBL" id="MFC3114799.1"/>
    </source>
</evidence>
<dbReference type="Proteomes" id="UP001595555">
    <property type="component" value="Unassembled WGS sequence"/>
</dbReference>
<name>A0ABV7FEZ0_9GAMM</name>